<protein>
    <recommendedName>
        <fullName evidence="2">TIR domain-containing protein</fullName>
    </recommendedName>
</protein>
<sequence>MDVTASSSSPTSSSTLSSTARWKYDVFLSFRGEDTRYTFTDLIYDAFIKNDINTFKDDEKLQKGKPISELFKEIEESRFAVVIFSKDYASSTWCLDELAKIVQCEKDRGMTVLPVFYDVQPSDVCSENGTFAHALMEHEKKNIEKVQQWRDALSHVGKIVGWTVMNR</sequence>
<dbReference type="InterPro" id="IPR035897">
    <property type="entry name" value="Toll_tir_struct_dom_sf"/>
</dbReference>
<proteinExistence type="predicted"/>
<evidence type="ECO:0000256" key="1">
    <source>
        <dbReference type="ARBA" id="ARBA00023027"/>
    </source>
</evidence>
<evidence type="ECO:0000313" key="3">
    <source>
        <dbReference type="EMBL" id="SPD10175.1"/>
    </source>
</evidence>
<keyword evidence="1" id="KW-0520">NAD</keyword>
<name>A0A2N9HE32_FAGSY</name>
<reference evidence="3" key="1">
    <citation type="submission" date="2018-02" db="EMBL/GenBank/DDBJ databases">
        <authorList>
            <person name="Cohen D.B."/>
            <person name="Kent A.D."/>
        </authorList>
    </citation>
    <scope>NUCLEOTIDE SEQUENCE</scope>
</reference>
<organism evidence="3">
    <name type="scientific">Fagus sylvatica</name>
    <name type="common">Beechnut</name>
    <dbReference type="NCBI Taxonomy" id="28930"/>
    <lineage>
        <taxon>Eukaryota</taxon>
        <taxon>Viridiplantae</taxon>
        <taxon>Streptophyta</taxon>
        <taxon>Embryophyta</taxon>
        <taxon>Tracheophyta</taxon>
        <taxon>Spermatophyta</taxon>
        <taxon>Magnoliopsida</taxon>
        <taxon>eudicotyledons</taxon>
        <taxon>Gunneridae</taxon>
        <taxon>Pentapetalae</taxon>
        <taxon>rosids</taxon>
        <taxon>fabids</taxon>
        <taxon>Fagales</taxon>
        <taxon>Fagaceae</taxon>
        <taxon>Fagus</taxon>
    </lineage>
</organism>
<dbReference type="PROSITE" id="PS50104">
    <property type="entry name" value="TIR"/>
    <property type="match status" value="1"/>
</dbReference>
<dbReference type="GO" id="GO:0007165">
    <property type="term" value="P:signal transduction"/>
    <property type="evidence" value="ECO:0007669"/>
    <property type="project" value="InterPro"/>
</dbReference>
<dbReference type="EMBL" id="OIVN01003303">
    <property type="protein sequence ID" value="SPD10175.1"/>
    <property type="molecule type" value="Genomic_DNA"/>
</dbReference>
<dbReference type="Gene3D" id="3.40.50.10140">
    <property type="entry name" value="Toll/interleukin-1 receptor homology (TIR) domain"/>
    <property type="match status" value="1"/>
</dbReference>
<dbReference type="AlphaFoldDB" id="A0A2N9HE32"/>
<dbReference type="PANTHER" id="PTHR32009">
    <property type="entry name" value="TMV RESISTANCE PROTEIN N-LIKE"/>
    <property type="match status" value="1"/>
</dbReference>
<dbReference type="FunFam" id="3.40.50.10140:FF:000007">
    <property type="entry name" value="Disease resistance protein (TIR-NBS-LRR class)"/>
    <property type="match status" value="1"/>
</dbReference>
<evidence type="ECO:0000259" key="2">
    <source>
        <dbReference type="PROSITE" id="PS50104"/>
    </source>
</evidence>
<accession>A0A2N9HE32</accession>
<evidence type="ECO:0000313" key="4">
    <source>
        <dbReference type="EMBL" id="SPD13314.1"/>
    </source>
</evidence>
<dbReference type="PANTHER" id="PTHR32009:SF152">
    <property type="entry name" value="NEUTRAL_ALKALINE INVERTASE"/>
    <property type="match status" value="1"/>
</dbReference>
<dbReference type="InterPro" id="IPR000157">
    <property type="entry name" value="TIR_dom"/>
</dbReference>
<feature type="domain" description="TIR" evidence="2">
    <location>
        <begin position="22"/>
        <end position="167"/>
    </location>
</feature>
<dbReference type="Pfam" id="PF01582">
    <property type="entry name" value="TIR"/>
    <property type="match status" value="1"/>
</dbReference>
<dbReference type="SUPFAM" id="SSF52200">
    <property type="entry name" value="Toll/Interleukin receptor TIR domain"/>
    <property type="match status" value="1"/>
</dbReference>
<gene>
    <name evidence="3" type="ORF">FSB_LOCUS38057</name>
    <name evidence="4" type="ORF">FSB_LOCUS41196</name>
</gene>
<dbReference type="SMART" id="SM00255">
    <property type="entry name" value="TIR"/>
    <property type="match status" value="1"/>
</dbReference>
<dbReference type="EMBL" id="OIVN01003747">
    <property type="protein sequence ID" value="SPD13314.1"/>
    <property type="molecule type" value="Genomic_DNA"/>
</dbReference>